<protein>
    <submittedName>
        <fullName evidence="1">Uncharacterized protein</fullName>
    </submittedName>
</protein>
<accession>A0A0A9GJ04</accession>
<proteinExistence type="predicted"/>
<dbReference type="AlphaFoldDB" id="A0A0A9GJ04"/>
<dbReference type="EMBL" id="GBRH01173424">
    <property type="protein sequence ID" value="JAE24472.1"/>
    <property type="molecule type" value="Transcribed_RNA"/>
</dbReference>
<reference evidence="1" key="1">
    <citation type="submission" date="2014-09" db="EMBL/GenBank/DDBJ databases">
        <authorList>
            <person name="Magalhaes I.L.F."/>
            <person name="Oliveira U."/>
            <person name="Santos F.R."/>
            <person name="Vidigal T.H.D.A."/>
            <person name="Brescovit A.D."/>
            <person name="Santos A.J."/>
        </authorList>
    </citation>
    <scope>NUCLEOTIDE SEQUENCE</scope>
    <source>
        <tissue evidence="1">Shoot tissue taken approximately 20 cm above the soil surface</tissue>
    </source>
</reference>
<evidence type="ECO:0000313" key="1">
    <source>
        <dbReference type="EMBL" id="JAE24472.1"/>
    </source>
</evidence>
<sequence>MKRSSSTFSRRKKWFKSLLVRIRTLFYKSEVIFLCLFFNGF</sequence>
<reference evidence="1" key="2">
    <citation type="journal article" date="2015" name="Data Brief">
        <title>Shoot transcriptome of the giant reed, Arundo donax.</title>
        <authorList>
            <person name="Barrero R.A."/>
            <person name="Guerrero F.D."/>
            <person name="Moolhuijzen P."/>
            <person name="Goolsby J.A."/>
            <person name="Tidwell J."/>
            <person name="Bellgard S.E."/>
            <person name="Bellgard M.I."/>
        </authorList>
    </citation>
    <scope>NUCLEOTIDE SEQUENCE</scope>
    <source>
        <tissue evidence="1">Shoot tissue taken approximately 20 cm above the soil surface</tissue>
    </source>
</reference>
<organism evidence="1">
    <name type="scientific">Arundo donax</name>
    <name type="common">Giant reed</name>
    <name type="synonym">Donax arundinaceus</name>
    <dbReference type="NCBI Taxonomy" id="35708"/>
    <lineage>
        <taxon>Eukaryota</taxon>
        <taxon>Viridiplantae</taxon>
        <taxon>Streptophyta</taxon>
        <taxon>Embryophyta</taxon>
        <taxon>Tracheophyta</taxon>
        <taxon>Spermatophyta</taxon>
        <taxon>Magnoliopsida</taxon>
        <taxon>Liliopsida</taxon>
        <taxon>Poales</taxon>
        <taxon>Poaceae</taxon>
        <taxon>PACMAD clade</taxon>
        <taxon>Arundinoideae</taxon>
        <taxon>Arundineae</taxon>
        <taxon>Arundo</taxon>
    </lineage>
</organism>
<name>A0A0A9GJ04_ARUDO</name>